<dbReference type="InterPro" id="IPR010914">
    <property type="entry name" value="RsgA_GTPase_dom"/>
</dbReference>
<dbReference type="EC" id="3.6.1.-" evidence="10"/>
<evidence type="ECO:0000256" key="1">
    <source>
        <dbReference type="ARBA" id="ARBA00022490"/>
    </source>
</evidence>
<comment type="function">
    <text evidence="10">One of several proteins that assist in the late maturation steps of the functional core of the 30S ribosomal subunit. Helps release RbfA from mature subunits. May play a role in the assembly of ribosomal proteins into the subunit. Circularly permuted GTPase that catalyzes slow GTP hydrolysis, GTPase activity is stimulated by the 30S ribosomal subunit.</text>
</comment>
<comment type="similarity">
    <text evidence="10">Belongs to the TRAFAC class YlqF/YawG GTPase family. RsgA subfamily.</text>
</comment>
<keyword evidence="8 10" id="KW-0694">RNA-binding</keyword>
<evidence type="ECO:0000256" key="11">
    <source>
        <dbReference type="SAM" id="MobiDB-lite"/>
    </source>
</evidence>
<dbReference type="Gene3D" id="3.40.50.300">
    <property type="entry name" value="P-loop containing nucleotide triphosphate hydrolases"/>
    <property type="match status" value="1"/>
</dbReference>
<dbReference type="GO" id="GO:0046872">
    <property type="term" value="F:metal ion binding"/>
    <property type="evidence" value="ECO:0007669"/>
    <property type="project" value="UniProtKB-KW"/>
</dbReference>
<evidence type="ECO:0000256" key="7">
    <source>
        <dbReference type="ARBA" id="ARBA00022833"/>
    </source>
</evidence>
<evidence type="ECO:0000313" key="15">
    <source>
        <dbReference type="Proteomes" id="UP000019364"/>
    </source>
</evidence>
<accession>W7YA42</accession>
<feature type="binding site" evidence="10">
    <location>
        <position position="296"/>
    </location>
    <ligand>
        <name>Zn(2+)</name>
        <dbReference type="ChEBI" id="CHEBI:29105"/>
    </ligand>
</feature>
<feature type="region of interest" description="Disordered" evidence="11">
    <location>
        <begin position="324"/>
        <end position="360"/>
    </location>
</feature>
<organism evidence="14 15">
    <name type="scientific">Paenibacillus pini JCM 16418</name>
    <dbReference type="NCBI Taxonomy" id="1236976"/>
    <lineage>
        <taxon>Bacteria</taxon>
        <taxon>Bacillati</taxon>
        <taxon>Bacillota</taxon>
        <taxon>Bacilli</taxon>
        <taxon>Bacillales</taxon>
        <taxon>Paenibacillaceae</taxon>
        <taxon>Paenibacillus</taxon>
    </lineage>
</organism>
<comment type="subcellular location">
    <subcellularLocation>
        <location evidence="10">Cytoplasm</location>
    </subcellularLocation>
</comment>
<dbReference type="GO" id="GO:0019843">
    <property type="term" value="F:rRNA binding"/>
    <property type="evidence" value="ECO:0007669"/>
    <property type="project" value="UniProtKB-KW"/>
</dbReference>
<feature type="binding site" evidence="10">
    <location>
        <position position="283"/>
    </location>
    <ligand>
        <name>Zn(2+)</name>
        <dbReference type="ChEBI" id="CHEBI:29105"/>
    </ligand>
</feature>
<dbReference type="eggNOG" id="COG1162">
    <property type="taxonomic scope" value="Bacteria"/>
</dbReference>
<name>W7YA42_9BACL</name>
<keyword evidence="5 10" id="KW-0547">Nucleotide-binding</keyword>
<dbReference type="CDD" id="cd01854">
    <property type="entry name" value="YjeQ_EngC"/>
    <property type="match status" value="1"/>
</dbReference>
<evidence type="ECO:0000259" key="12">
    <source>
        <dbReference type="PROSITE" id="PS50936"/>
    </source>
</evidence>
<dbReference type="GO" id="GO:0042274">
    <property type="term" value="P:ribosomal small subunit biogenesis"/>
    <property type="evidence" value="ECO:0007669"/>
    <property type="project" value="UniProtKB-UniRule"/>
</dbReference>
<dbReference type="PANTHER" id="PTHR32120">
    <property type="entry name" value="SMALL RIBOSOMAL SUBUNIT BIOGENESIS GTPASE RSGA"/>
    <property type="match status" value="1"/>
</dbReference>
<evidence type="ECO:0000313" key="14">
    <source>
        <dbReference type="EMBL" id="GAF07910.1"/>
    </source>
</evidence>
<dbReference type="GO" id="GO:0005525">
    <property type="term" value="F:GTP binding"/>
    <property type="evidence" value="ECO:0007669"/>
    <property type="project" value="UniProtKB-UniRule"/>
</dbReference>
<keyword evidence="15" id="KW-1185">Reference proteome</keyword>
<keyword evidence="3 10" id="KW-0479">Metal-binding</keyword>
<feature type="domain" description="EngC GTPase" evidence="12">
    <location>
        <begin position="111"/>
        <end position="258"/>
    </location>
</feature>
<evidence type="ECO:0000256" key="2">
    <source>
        <dbReference type="ARBA" id="ARBA00022517"/>
    </source>
</evidence>
<evidence type="ECO:0000256" key="5">
    <source>
        <dbReference type="ARBA" id="ARBA00022741"/>
    </source>
</evidence>
<comment type="cofactor">
    <cofactor evidence="10">
        <name>Zn(2+)</name>
        <dbReference type="ChEBI" id="CHEBI:29105"/>
    </cofactor>
    <text evidence="10">Binds 1 zinc ion per subunit.</text>
</comment>
<dbReference type="Pfam" id="PF03193">
    <property type="entry name" value="RsgA_GTPase"/>
    <property type="match status" value="1"/>
</dbReference>
<feature type="binding site" evidence="10">
    <location>
        <begin position="202"/>
        <end position="210"/>
    </location>
    <ligand>
        <name>GTP</name>
        <dbReference type="ChEBI" id="CHEBI:37565"/>
    </ligand>
</feature>
<feature type="binding site" evidence="10">
    <location>
        <position position="290"/>
    </location>
    <ligand>
        <name>Zn(2+)</name>
        <dbReference type="ChEBI" id="CHEBI:29105"/>
    </ligand>
</feature>
<evidence type="ECO:0000256" key="6">
    <source>
        <dbReference type="ARBA" id="ARBA00022801"/>
    </source>
</evidence>
<keyword evidence="6 10" id="KW-0378">Hydrolase</keyword>
<dbReference type="SUPFAM" id="SSF52540">
    <property type="entry name" value="P-loop containing nucleoside triphosphate hydrolases"/>
    <property type="match status" value="1"/>
</dbReference>
<reference evidence="14 15" key="1">
    <citation type="journal article" date="2014" name="Genome Announc.">
        <title>Draft Genome Sequence of Paenibacillus pini JCM 16418T, Isolated from the Rhizosphere of Pine Tree.</title>
        <authorList>
            <person name="Yuki M."/>
            <person name="Oshima K."/>
            <person name="Suda W."/>
            <person name="Oshida Y."/>
            <person name="Kitamura K."/>
            <person name="Iida Y."/>
            <person name="Hattori M."/>
            <person name="Ohkuma M."/>
        </authorList>
    </citation>
    <scope>NUCLEOTIDE SEQUENCE [LARGE SCALE GENOMIC DNA]</scope>
    <source>
        <strain evidence="14 15">JCM 16418</strain>
    </source>
</reference>
<dbReference type="HAMAP" id="MF_01820">
    <property type="entry name" value="GTPase_RsgA"/>
    <property type="match status" value="1"/>
</dbReference>
<dbReference type="Gene3D" id="1.10.40.50">
    <property type="entry name" value="Probable gtpase engc, domain 3"/>
    <property type="match status" value="1"/>
</dbReference>
<dbReference type="InterPro" id="IPR027417">
    <property type="entry name" value="P-loop_NTPase"/>
</dbReference>
<dbReference type="EMBL" id="BAVZ01000004">
    <property type="protein sequence ID" value="GAF07910.1"/>
    <property type="molecule type" value="Genomic_DNA"/>
</dbReference>
<proteinExistence type="inferred from homology"/>
<sequence>MNIQNYGWNSRLEEQWSNVDHTDHVPGRIIADFGQKVRMITASGEIWGACSGRLRSELINRGTGLAVGDWIQVQLLPNEDKGIIHGVLPRQTCISRQSAGVSTVEEQIIAANVDILFLVSALNDDYNVRRMERYLIMAWNSGVSPVILLSKSDLCENVKLKVAEMELAAPGVPVHAVSASNDLGKSLLDAYIKPGVTLALVGSSGCGKSTIVNWLSGSNIQHTQGVREDDSRGRHTTTHRELFLLPQGGVMVDTPGMRELRLYEDEGGLALAFADIECIGKRCRFADCKHEGEVGCAIEESIRTGELDQKRVLNYRKTQKELAFQARKEARSHARVTGSKSKERERSQVRNKWKKDIEID</sequence>
<comment type="subunit">
    <text evidence="10">Monomer. Associates with 30S ribosomal subunit, binds 16S rRNA.</text>
</comment>
<dbReference type="RefSeq" id="WP_036647716.1">
    <property type="nucleotide sequence ID" value="NZ_BAVZ01000004.1"/>
</dbReference>
<dbReference type="PROSITE" id="PS50936">
    <property type="entry name" value="ENGC_GTPASE"/>
    <property type="match status" value="1"/>
</dbReference>
<dbReference type="PROSITE" id="PS51721">
    <property type="entry name" value="G_CP"/>
    <property type="match status" value="1"/>
</dbReference>
<evidence type="ECO:0000256" key="8">
    <source>
        <dbReference type="ARBA" id="ARBA00022884"/>
    </source>
</evidence>
<keyword evidence="9 10" id="KW-0342">GTP-binding</keyword>
<feature type="compositionally biased region" description="Basic and acidic residues" evidence="11">
    <location>
        <begin position="340"/>
        <end position="360"/>
    </location>
</feature>
<keyword evidence="2 10" id="KW-0690">Ribosome biogenesis</keyword>
<feature type="binding site" evidence="10">
    <location>
        <begin position="150"/>
        <end position="153"/>
    </location>
    <ligand>
        <name>GTP</name>
        <dbReference type="ChEBI" id="CHEBI:37565"/>
    </ligand>
</feature>
<dbReference type="AlphaFoldDB" id="W7YA42"/>
<evidence type="ECO:0000256" key="10">
    <source>
        <dbReference type="HAMAP-Rule" id="MF_01820"/>
    </source>
</evidence>
<dbReference type="NCBIfam" id="TIGR00157">
    <property type="entry name" value="ribosome small subunit-dependent GTPase A"/>
    <property type="match status" value="1"/>
</dbReference>
<feature type="domain" description="CP-type G" evidence="13">
    <location>
        <begin position="101"/>
        <end position="260"/>
    </location>
</feature>
<keyword evidence="7 10" id="KW-0862">Zinc</keyword>
<dbReference type="Proteomes" id="UP000019364">
    <property type="component" value="Unassembled WGS sequence"/>
</dbReference>
<dbReference type="GO" id="GO:0005737">
    <property type="term" value="C:cytoplasm"/>
    <property type="evidence" value="ECO:0007669"/>
    <property type="project" value="UniProtKB-SubCell"/>
</dbReference>
<evidence type="ECO:0000256" key="3">
    <source>
        <dbReference type="ARBA" id="ARBA00022723"/>
    </source>
</evidence>
<protein>
    <recommendedName>
        <fullName evidence="10">Small ribosomal subunit biogenesis GTPase RsgA</fullName>
        <ecNumber evidence="10">3.6.1.-</ecNumber>
    </recommendedName>
</protein>
<evidence type="ECO:0000256" key="9">
    <source>
        <dbReference type="ARBA" id="ARBA00023134"/>
    </source>
</evidence>
<dbReference type="GO" id="GO:0003924">
    <property type="term" value="F:GTPase activity"/>
    <property type="evidence" value="ECO:0007669"/>
    <property type="project" value="UniProtKB-UniRule"/>
</dbReference>
<keyword evidence="4 10" id="KW-0699">rRNA-binding</keyword>
<keyword evidence="1 10" id="KW-0963">Cytoplasm</keyword>
<evidence type="ECO:0000256" key="4">
    <source>
        <dbReference type="ARBA" id="ARBA00022730"/>
    </source>
</evidence>
<evidence type="ECO:0000259" key="13">
    <source>
        <dbReference type="PROSITE" id="PS51721"/>
    </source>
</evidence>
<comment type="caution">
    <text evidence="14">The sequence shown here is derived from an EMBL/GenBank/DDBJ whole genome shotgun (WGS) entry which is preliminary data.</text>
</comment>
<dbReference type="PANTHER" id="PTHR32120:SF10">
    <property type="entry name" value="SMALL RIBOSOMAL SUBUNIT BIOGENESIS GTPASE RSGA"/>
    <property type="match status" value="1"/>
</dbReference>
<feature type="binding site" evidence="10">
    <location>
        <position position="288"/>
    </location>
    <ligand>
        <name>Zn(2+)</name>
        <dbReference type="ChEBI" id="CHEBI:29105"/>
    </ligand>
</feature>
<dbReference type="STRING" id="1236976.JCM16418_1943"/>
<gene>
    <name evidence="10" type="primary">rsgA</name>
    <name evidence="14" type="ORF">JCM16418_1943</name>
</gene>
<dbReference type="InterPro" id="IPR030378">
    <property type="entry name" value="G_CP_dom"/>
</dbReference>
<dbReference type="InterPro" id="IPR004881">
    <property type="entry name" value="Ribosome_biogen_GTPase_RsgA"/>
</dbReference>